<name>A0A4Z2JC82_9TELE</name>
<dbReference type="Proteomes" id="UP000314294">
    <property type="component" value="Unassembled WGS sequence"/>
</dbReference>
<reference evidence="1 2" key="1">
    <citation type="submission" date="2019-03" db="EMBL/GenBank/DDBJ databases">
        <title>First draft genome of Liparis tanakae, snailfish: a comprehensive survey of snailfish specific genes.</title>
        <authorList>
            <person name="Kim W."/>
            <person name="Song I."/>
            <person name="Jeong J.-H."/>
            <person name="Kim D."/>
            <person name="Kim S."/>
            <person name="Ryu S."/>
            <person name="Song J.Y."/>
            <person name="Lee S.K."/>
        </authorList>
    </citation>
    <scope>NUCLEOTIDE SEQUENCE [LARGE SCALE GENOMIC DNA]</scope>
    <source>
        <tissue evidence="1">Muscle</tissue>
    </source>
</reference>
<proteinExistence type="predicted"/>
<sequence>MRCSSSAVTTHCVAFANGGHSAQRGFSSRRTTASSLSKIPFKQYKLSGSGAAVNLSHIIPLKSEAWIPPPSNHQATMGSIFVCQRIGLIYRFCPSSPVYLPLTEEQTSQIMVRSLEFHNSNRYQGSQKVVIRTANSKLVQEVELRRACLIVPESTKGYGVVRKRSGVISNKSPRQLRRGRQQRCSTVILSKRKIVIRTFIPESCWDFLLICHRTYRPLVLFIGASDRDSSPKI</sequence>
<protein>
    <submittedName>
        <fullName evidence="1">Uncharacterized protein</fullName>
    </submittedName>
</protein>
<dbReference type="AlphaFoldDB" id="A0A4Z2JC82"/>
<dbReference type="EMBL" id="SRLO01000010">
    <property type="protein sequence ID" value="TNN87607.1"/>
    <property type="molecule type" value="Genomic_DNA"/>
</dbReference>
<evidence type="ECO:0000313" key="2">
    <source>
        <dbReference type="Proteomes" id="UP000314294"/>
    </source>
</evidence>
<evidence type="ECO:0000313" key="1">
    <source>
        <dbReference type="EMBL" id="TNN87607.1"/>
    </source>
</evidence>
<gene>
    <name evidence="1" type="ORF">EYF80_002324</name>
</gene>
<keyword evidence="2" id="KW-1185">Reference proteome</keyword>
<comment type="caution">
    <text evidence="1">The sequence shown here is derived from an EMBL/GenBank/DDBJ whole genome shotgun (WGS) entry which is preliminary data.</text>
</comment>
<accession>A0A4Z2JC82</accession>
<organism evidence="1 2">
    <name type="scientific">Liparis tanakae</name>
    <name type="common">Tanaka's snailfish</name>
    <dbReference type="NCBI Taxonomy" id="230148"/>
    <lineage>
        <taxon>Eukaryota</taxon>
        <taxon>Metazoa</taxon>
        <taxon>Chordata</taxon>
        <taxon>Craniata</taxon>
        <taxon>Vertebrata</taxon>
        <taxon>Euteleostomi</taxon>
        <taxon>Actinopterygii</taxon>
        <taxon>Neopterygii</taxon>
        <taxon>Teleostei</taxon>
        <taxon>Neoteleostei</taxon>
        <taxon>Acanthomorphata</taxon>
        <taxon>Eupercaria</taxon>
        <taxon>Perciformes</taxon>
        <taxon>Cottioidei</taxon>
        <taxon>Cottales</taxon>
        <taxon>Liparidae</taxon>
        <taxon>Liparis</taxon>
    </lineage>
</organism>